<dbReference type="Proteomes" id="UP001085076">
    <property type="component" value="Miscellaneous, Linkage group lg01"/>
</dbReference>
<feature type="region of interest" description="Disordered" evidence="1">
    <location>
        <begin position="1"/>
        <end position="76"/>
    </location>
</feature>
<keyword evidence="3" id="KW-1185">Reference proteome</keyword>
<accession>A0A9D5HSN5</accession>
<sequence length="76" mass="8620">MDKTRHPRLSPSHPPQPPSSSRPRRSPSYPPQPPSSQPTESSSSTHTRRERAQRGARRIQEELEPILGQSLLFVKN</sequence>
<organism evidence="2 3">
    <name type="scientific">Dioscorea zingiberensis</name>
    <dbReference type="NCBI Taxonomy" id="325984"/>
    <lineage>
        <taxon>Eukaryota</taxon>
        <taxon>Viridiplantae</taxon>
        <taxon>Streptophyta</taxon>
        <taxon>Embryophyta</taxon>
        <taxon>Tracheophyta</taxon>
        <taxon>Spermatophyta</taxon>
        <taxon>Magnoliopsida</taxon>
        <taxon>Liliopsida</taxon>
        <taxon>Dioscoreales</taxon>
        <taxon>Dioscoreaceae</taxon>
        <taxon>Dioscorea</taxon>
    </lineage>
</organism>
<comment type="caution">
    <text evidence="2">The sequence shown here is derived from an EMBL/GenBank/DDBJ whole genome shotgun (WGS) entry which is preliminary data.</text>
</comment>
<gene>
    <name evidence="2" type="ORF">J5N97_006316</name>
</gene>
<name>A0A9D5HSN5_9LILI</name>
<dbReference type="AlphaFoldDB" id="A0A9D5HSN5"/>
<evidence type="ECO:0000313" key="3">
    <source>
        <dbReference type="Proteomes" id="UP001085076"/>
    </source>
</evidence>
<evidence type="ECO:0000256" key="1">
    <source>
        <dbReference type="SAM" id="MobiDB-lite"/>
    </source>
</evidence>
<protein>
    <submittedName>
        <fullName evidence="2">Uncharacterized protein</fullName>
    </submittedName>
</protein>
<reference evidence="2" key="2">
    <citation type="journal article" date="2022" name="Hortic Res">
        <title>The genome of Dioscorea zingiberensis sheds light on the biosynthesis, origin and evolution of the medicinally important diosgenin saponins.</title>
        <authorList>
            <person name="Li Y."/>
            <person name="Tan C."/>
            <person name="Li Z."/>
            <person name="Guo J."/>
            <person name="Li S."/>
            <person name="Chen X."/>
            <person name="Wang C."/>
            <person name="Dai X."/>
            <person name="Yang H."/>
            <person name="Song W."/>
            <person name="Hou L."/>
            <person name="Xu J."/>
            <person name="Tong Z."/>
            <person name="Xu A."/>
            <person name="Yuan X."/>
            <person name="Wang W."/>
            <person name="Yang Q."/>
            <person name="Chen L."/>
            <person name="Sun Z."/>
            <person name="Wang K."/>
            <person name="Pan B."/>
            <person name="Chen J."/>
            <person name="Bao Y."/>
            <person name="Liu F."/>
            <person name="Qi X."/>
            <person name="Gang D.R."/>
            <person name="Wen J."/>
            <person name="Li J."/>
        </authorList>
    </citation>
    <scope>NUCLEOTIDE SEQUENCE</scope>
    <source>
        <strain evidence="2">Dzin_1.0</strain>
    </source>
</reference>
<reference evidence="2" key="1">
    <citation type="submission" date="2021-03" db="EMBL/GenBank/DDBJ databases">
        <authorList>
            <person name="Li Z."/>
            <person name="Yang C."/>
        </authorList>
    </citation>
    <scope>NUCLEOTIDE SEQUENCE</scope>
    <source>
        <strain evidence="2">Dzin_1.0</strain>
        <tissue evidence="2">Leaf</tissue>
    </source>
</reference>
<proteinExistence type="predicted"/>
<dbReference type="EMBL" id="JAGGNH010000001">
    <property type="protein sequence ID" value="KAJ0987960.1"/>
    <property type="molecule type" value="Genomic_DNA"/>
</dbReference>
<evidence type="ECO:0000313" key="2">
    <source>
        <dbReference type="EMBL" id="KAJ0987960.1"/>
    </source>
</evidence>
<feature type="compositionally biased region" description="Basic and acidic residues" evidence="1">
    <location>
        <begin position="50"/>
        <end position="61"/>
    </location>
</feature>